<dbReference type="AlphaFoldDB" id="A0A833Y3I1"/>
<protein>
    <submittedName>
        <fullName evidence="1">Uncharacterized protein</fullName>
    </submittedName>
</protein>
<sequence>MNGTVGRWKIRRSRLLSVNMERKQSQQFFLDDLSHLQRQLGHCQEGPEGLRQTLPLPFVSVCRQSSCCGRIMVYFRSLKFHANISRWSQGGACRHPPPPARSSAVVCCQLKLFRVLGHSEFLDISAGILC</sequence>
<evidence type="ECO:0000313" key="2">
    <source>
        <dbReference type="Proteomes" id="UP000664940"/>
    </source>
</evidence>
<dbReference type="EMBL" id="JABVXQ010000016">
    <property type="protein sequence ID" value="KAF6073443.1"/>
    <property type="molecule type" value="Genomic_DNA"/>
</dbReference>
<evidence type="ECO:0000313" key="1">
    <source>
        <dbReference type="EMBL" id="KAF6073443.1"/>
    </source>
</evidence>
<proteinExistence type="predicted"/>
<name>A0A833Y3I1_9CHIR</name>
<organism evidence="1 2">
    <name type="scientific">Phyllostomus discolor</name>
    <name type="common">pale spear-nosed bat</name>
    <dbReference type="NCBI Taxonomy" id="89673"/>
    <lineage>
        <taxon>Eukaryota</taxon>
        <taxon>Metazoa</taxon>
        <taxon>Chordata</taxon>
        <taxon>Craniata</taxon>
        <taxon>Vertebrata</taxon>
        <taxon>Euteleostomi</taxon>
        <taxon>Mammalia</taxon>
        <taxon>Eutheria</taxon>
        <taxon>Laurasiatheria</taxon>
        <taxon>Chiroptera</taxon>
        <taxon>Yangochiroptera</taxon>
        <taxon>Phyllostomidae</taxon>
        <taxon>Phyllostominae</taxon>
        <taxon>Phyllostomus</taxon>
    </lineage>
</organism>
<gene>
    <name evidence="1" type="ORF">HJG60_009567</name>
</gene>
<dbReference type="Proteomes" id="UP000664940">
    <property type="component" value="Unassembled WGS sequence"/>
</dbReference>
<reference evidence="1 2" key="1">
    <citation type="journal article" date="2020" name="Nature">
        <title>Six reference-quality genomes reveal evolution of bat adaptations.</title>
        <authorList>
            <person name="Jebb D."/>
            <person name="Huang Z."/>
            <person name="Pippel M."/>
            <person name="Hughes G.M."/>
            <person name="Lavrichenko K."/>
            <person name="Devanna P."/>
            <person name="Winkler S."/>
            <person name="Jermiin L.S."/>
            <person name="Skirmuntt E.C."/>
            <person name="Katzourakis A."/>
            <person name="Burkitt-Gray L."/>
            <person name="Ray D.A."/>
            <person name="Sullivan K.A.M."/>
            <person name="Roscito J.G."/>
            <person name="Kirilenko B.M."/>
            <person name="Davalos L.M."/>
            <person name="Corthals A.P."/>
            <person name="Power M.L."/>
            <person name="Jones G."/>
            <person name="Ransome R.D."/>
            <person name="Dechmann D.K.N."/>
            <person name="Locatelli A.G."/>
            <person name="Puechmaille S.J."/>
            <person name="Fedrigo O."/>
            <person name="Jarvis E.D."/>
            <person name="Hiller M."/>
            <person name="Vernes S.C."/>
            <person name="Myers E.W."/>
            <person name="Teeling E.C."/>
        </authorList>
    </citation>
    <scope>NUCLEOTIDE SEQUENCE [LARGE SCALE GENOMIC DNA]</scope>
    <source>
        <strain evidence="1">Bat1K_MPI-CBG_1</strain>
    </source>
</reference>
<accession>A0A833Y3I1</accession>
<comment type="caution">
    <text evidence="1">The sequence shown here is derived from an EMBL/GenBank/DDBJ whole genome shotgun (WGS) entry which is preliminary data.</text>
</comment>